<keyword evidence="4" id="KW-0805">Transcription regulation</keyword>
<gene>
    <name evidence="10" type="ORF">CRHIZ90672A_00000040</name>
</gene>
<organism evidence="10 11">
    <name type="scientific">Clonostachys rhizophaga</name>
    <dbReference type="NCBI Taxonomy" id="160324"/>
    <lineage>
        <taxon>Eukaryota</taxon>
        <taxon>Fungi</taxon>
        <taxon>Dikarya</taxon>
        <taxon>Ascomycota</taxon>
        <taxon>Pezizomycotina</taxon>
        <taxon>Sordariomycetes</taxon>
        <taxon>Hypocreomycetidae</taxon>
        <taxon>Hypocreales</taxon>
        <taxon>Bionectriaceae</taxon>
        <taxon>Clonostachys</taxon>
    </lineage>
</organism>
<dbReference type="GO" id="GO:0005634">
    <property type="term" value="C:nucleus"/>
    <property type="evidence" value="ECO:0007669"/>
    <property type="project" value="UniProtKB-SubCell"/>
</dbReference>
<evidence type="ECO:0000256" key="8">
    <source>
        <dbReference type="SAM" id="MobiDB-lite"/>
    </source>
</evidence>
<evidence type="ECO:0000256" key="2">
    <source>
        <dbReference type="ARBA" id="ARBA00022723"/>
    </source>
</evidence>
<accession>A0A9N9YM49</accession>
<dbReference type="Pfam" id="PF00172">
    <property type="entry name" value="Zn_clus"/>
    <property type="match status" value="1"/>
</dbReference>
<dbReference type="SMART" id="SM00066">
    <property type="entry name" value="GAL4"/>
    <property type="match status" value="1"/>
</dbReference>
<keyword evidence="6" id="KW-0804">Transcription</keyword>
<dbReference type="Pfam" id="PF04082">
    <property type="entry name" value="Fungal_trans"/>
    <property type="match status" value="2"/>
</dbReference>
<dbReference type="InterPro" id="IPR007219">
    <property type="entry name" value="XnlR_reg_dom"/>
</dbReference>
<evidence type="ECO:0000313" key="10">
    <source>
        <dbReference type="EMBL" id="CAH0023636.1"/>
    </source>
</evidence>
<keyword evidence="5" id="KW-0238">DNA-binding</keyword>
<dbReference type="Gene3D" id="4.10.240.10">
    <property type="entry name" value="Zn(2)-C6 fungal-type DNA-binding domain"/>
    <property type="match status" value="2"/>
</dbReference>
<feature type="domain" description="Zn(2)-C6 fungal-type" evidence="9">
    <location>
        <begin position="701"/>
        <end position="731"/>
    </location>
</feature>
<dbReference type="GO" id="GO:0008270">
    <property type="term" value="F:zinc ion binding"/>
    <property type="evidence" value="ECO:0007669"/>
    <property type="project" value="InterPro"/>
</dbReference>
<dbReference type="EMBL" id="CABFNQ020000694">
    <property type="protein sequence ID" value="CAH0023636.1"/>
    <property type="molecule type" value="Genomic_DNA"/>
</dbReference>
<dbReference type="GO" id="GO:0000981">
    <property type="term" value="F:DNA-binding transcription factor activity, RNA polymerase II-specific"/>
    <property type="evidence" value="ECO:0007669"/>
    <property type="project" value="InterPro"/>
</dbReference>
<comment type="caution">
    <text evidence="10">The sequence shown here is derived from an EMBL/GenBank/DDBJ whole genome shotgun (WGS) entry which is preliminary data.</text>
</comment>
<evidence type="ECO:0000259" key="9">
    <source>
        <dbReference type="PROSITE" id="PS50048"/>
    </source>
</evidence>
<protein>
    <recommendedName>
        <fullName evidence="9">Zn(2)-C6 fungal-type domain-containing protein</fullName>
    </recommendedName>
</protein>
<dbReference type="CDD" id="cd12148">
    <property type="entry name" value="fungal_TF_MHR"/>
    <property type="match status" value="2"/>
</dbReference>
<dbReference type="PROSITE" id="PS50048">
    <property type="entry name" value="ZN2_CY6_FUNGAL_2"/>
    <property type="match status" value="1"/>
</dbReference>
<comment type="subcellular location">
    <subcellularLocation>
        <location evidence="1">Nucleus</location>
    </subcellularLocation>
</comment>
<dbReference type="InterPro" id="IPR001138">
    <property type="entry name" value="Zn2Cys6_DnaBD"/>
</dbReference>
<dbReference type="GO" id="GO:0043565">
    <property type="term" value="F:sequence-specific DNA binding"/>
    <property type="evidence" value="ECO:0007669"/>
    <property type="project" value="TreeGrafter"/>
</dbReference>
<sequence length="1262" mass="140584">MLFLEEEGGVNLGLWITSCDKKLPCCSRCSLAGKECAGINRHSRKEIPRSALQYLEKRLAEIERDCGRQPEPEPEPESDGLPETTISISRPAGVFVHANSQILDAISTSIRILYTTACVGSHPGLLHESKLFYPTERPPHKVPVHSLYYEHLGRRAGHGHESQFSGVDALSTPFEVARHIFDNYVNTILPRYPCFTSSELWYHFGQVYSRQQQTGDVSSANFSRFVVSMVLAVSCLASRNEDFSRVASMSESLHRDAMRHWTFLRQSNIRSLQGLLLLIQLGFLLPYINNVFYLSGEVGRMAVGLGLHQEPDPSQGLSSRDVNLRRQIFWMVQFSDSYRDALDFVLTIAISTGSPPNVSDDHITVGLPGCGNEGAHSTDAFPSYTDGRLSTKHFVLQIQLCQLQSEIYEIKFFGRAIPDQFSSYDHWVENMEERIRSTLNLSVSSNNGAIPQWITNDAHQSQNLLHRPHPGSMVPSPASLLVATTSAISLINGYHKTIQTQRLAWTFAVVNNTFQAAIVLLYIFGNYASIIREASLENELLSALDTVMGILNLGSQRWPVIASTAMYVKDLRTFVFSDSVSPTSAAYQLRYLEELELLLSQRRIRSIYQAHSEIQPSSLLHTDLLSPPQEESQLPLSDDMWQDFLGVQFDLEEAYSLNFLEPPLLAEQQQVPVAGTTDLTTTSSTSVLPNDIKDVINSMPSCTFCREQHVRCDRELPCCGACSRSRRECVYHDILLSQQIPRRDIHSLIQKLVIASQPRVTPPKVSSASPPVSMTASQPKWGSNLLILSGSSENGPEKPRGASTNSKWTTNTDYIFFGLSSHLASITSPALPLTSSNSETLGSEPSAGWISGSLVSTAQIAGPPDISIATRLFAVFSKSVHVWYPIMNDESLQSLLLCCNNEALDPCLDQKRELFYLVLAISSLLTKRAEPSMSFTPAAYFNTAISNADTNCDHSSGPSTLHMMQRSLLICIYLLLSPSSGDIWRNLGFAIRLHFDMSHGRSENMYLDEGHHTMLARTLYCIEGNVTTAFGRPTVLAIGDKLHYELTLPACDTVNEGISIQFYRISTIKMQLQSLLSAATVQHNPARLKERCETVQTELLEWHQYWKTDFVPAITSEVHGWGDAVQYLDAWGTLQYNASMLMISRFCPEAIESVLDTAREVVSCSTILVRHSQRSFCAIPDNEAQYKVPVFPTDWTMSHLLFAAALQMLSSGKQGAADRTAWQRTTRSCLTTLALMEADPANLSMGFSDIIEGLCNRHEEHT</sequence>
<evidence type="ECO:0000256" key="1">
    <source>
        <dbReference type="ARBA" id="ARBA00004123"/>
    </source>
</evidence>
<dbReference type="CDD" id="cd00067">
    <property type="entry name" value="GAL4"/>
    <property type="match status" value="2"/>
</dbReference>
<evidence type="ECO:0000256" key="7">
    <source>
        <dbReference type="ARBA" id="ARBA00023242"/>
    </source>
</evidence>
<dbReference type="PANTHER" id="PTHR47782">
    <property type="entry name" value="ZN(II)2CYS6 TRANSCRIPTION FACTOR (EUROFUNG)-RELATED"/>
    <property type="match status" value="1"/>
</dbReference>
<dbReference type="InterPro" id="IPR036864">
    <property type="entry name" value="Zn2-C6_fun-type_DNA-bd_sf"/>
</dbReference>
<dbReference type="SUPFAM" id="SSF57701">
    <property type="entry name" value="Zn2/Cys6 DNA-binding domain"/>
    <property type="match status" value="1"/>
</dbReference>
<reference evidence="10" key="1">
    <citation type="submission" date="2021-10" db="EMBL/GenBank/DDBJ databases">
        <authorList>
            <person name="Piombo E."/>
        </authorList>
    </citation>
    <scope>NUCLEOTIDE SEQUENCE</scope>
</reference>
<name>A0A9N9YM49_9HYPO</name>
<dbReference type="AlphaFoldDB" id="A0A9N9YM49"/>
<dbReference type="OrthoDB" id="5135022at2759"/>
<keyword evidence="11" id="KW-1185">Reference proteome</keyword>
<keyword evidence="7" id="KW-0539">Nucleus</keyword>
<evidence type="ECO:0000256" key="6">
    <source>
        <dbReference type="ARBA" id="ARBA00023163"/>
    </source>
</evidence>
<proteinExistence type="predicted"/>
<evidence type="ECO:0000313" key="11">
    <source>
        <dbReference type="Proteomes" id="UP000696573"/>
    </source>
</evidence>
<dbReference type="InterPro" id="IPR052202">
    <property type="entry name" value="Yeast_MetPath_Reg"/>
</dbReference>
<keyword evidence="2" id="KW-0479">Metal-binding</keyword>
<evidence type="ECO:0000256" key="5">
    <source>
        <dbReference type="ARBA" id="ARBA00023125"/>
    </source>
</evidence>
<dbReference type="GO" id="GO:0045944">
    <property type="term" value="P:positive regulation of transcription by RNA polymerase II"/>
    <property type="evidence" value="ECO:0007669"/>
    <property type="project" value="TreeGrafter"/>
</dbReference>
<evidence type="ECO:0000256" key="4">
    <source>
        <dbReference type="ARBA" id="ARBA00023015"/>
    </source>
</evidence>
<dbReference type="GO" id="GO:0006351">
    <property type="term" value="P:DNA-templated transcription"/>
    <property type="evidence" value="ECO:0007669"/>
    <property type="project" value="InterPro"/>
</dbReference>
<dbReference type="PANTHER" id="PTHR47782:SF1">
    <property type="entry name" value="PYRIMIDINE PATHWAY REGULATORY PROTEIN 1"/>
    <property type="match status" value="1"/>
</dbReference>
<dbReference type="Proteomes" id="UP000696573">
    <property type="component" value="Unassembled WGS sequence"/>
</dbReference>
<dbReference type="PROSITE" id="PS00463">
    <property type="entry name" value="ZN2_CY6_FUNGAL_1"/>
    <property type="match status" value="1"/>
</dbReference>
<dbReference type="SMART" id="SM00906">
    <property type="entry name" value="Fungal_trans"/>
    <property type="match status" value="2"/>
</dbReference>
<evidence type="ECO:0000256" key="3">
    <source>
        <dbReference type="ARBA" id="ARBA00022833"/>
    </source>
</evidence>
<keyword evidence="3" id="KW-0862">Zinc</keyword>
<feature type="region of interest" description="Disordered" evidence="8">
    <location>
        <begin position="65"/>
        <end position="84"/>
    </location>
</feature>